<dbReference type="SMART" id="SM00854">
    <property type="entry name" value="PGA_cap"/>
    <property type="match status" value="1"/>
</dbReference>
<dbReference type="AlphaFoldDB" id="X1A8K6"/>
<dbReference type="InterPro" id="IPR029052">
    <property type="entry name" value="Metallo-depent_PP-like"/>
</dbReference>
<accession>X1A8K6</accession>
<protein>
    <recommendedName>
        <fullName evidence="2">Capsule synthesis protein CapA domain-containing protein</fullName>
    </recommendedName>
</protein>
<proteinExistence type="predicted"/>
<dbReference type="EMBL" id="BART01010876">
    <property type="protein sequence ID" value="GAG77989.1"/>
    <property type="molecule type" value="Genomic_DNA"/>
</dbReference>
<dbReference type="SUPFAM" id="SSF56300">
    <property type="entry name" value="Metallo-dependent phosphatases"/>
    <property type="match status" value="1"/>
</dbReference>
<evidence type="ECO:0000259" key="2">
    <source>
        <dbReference type="SMART" id="SM00854"/>
    </source>
</evidence>
<feature type="transmembrane region" description="Helical" evidence="1">
    <location>
        <begin position="26"/>
        <end position="46"/>
    </location>
</feature>
<sequence>IALPLATTVIFIIIFQIGFGSFNNPVIQVISTILLYIANIFLTSFLRELARAALYRITLADGLIDERVDPNDHINLVEGAHTLTLNDIQLPAQYTIGFVGDIMMLKGHNLVFHSDITKFFKGVDIIVGNLEGIVNENNNALFAQVHLPKILLQLQDLLPHNVRWLLCLSNNHSIDFGNIDFHNSLMDIDQSQISYVFGGNDVPHVHHQNPDPLINVATATRWSNKHNWDCISEYEDIRIIPGMRAHHINAHFNILYPHWGYENERYVRNSIQDEARAWLTDPNNPWDLIFGHHPHVRQPIMAVPVITATGVPFDKLV</sequence>
<name>X1A8K6_9ZZZZ</name>
<feature type="non-terminal residue" evidence="3">
    <location>
        <position position="317"/>
    </location>
</feature>
<gene>
    <name evidence="3" type="ORF">S01H4_23440</name>
</gene>
<feature type="non-terminal residue" evidence="3">
    <location>
        <position position="1"/>
    </location>
</feature>
<dbReference type="Pfam" id="PF09587">
    <property type="entry name" value="PGA_cap"/>
    <property type="match status" value="1"/>
</dbReference>
<reference evidence="3" key="1">
    <citation type="journal article" date="2014" name="Front. Microbiol.">
        <title>High frequency of phylogenetically diverse reductive dehalogenase-homologous genes in deep subseafloor sedimentary metagenomes.</title>
        <authorList>
            <person name="Kawai M."/>
            <person name="Futagami T."/>
            <person name="Toyoda A."/>
            <person name="Takaki Y."/>
            <person name="Nishi S."/>
            <person name="Hori S."/>
            <person name="Arai W."/>
            <person name="Tsubouchi T."/>
            <person name="Morono Y."/>
            <person name="Uchiyama I."/>
            <person name="Ito T."/>
            <person name="Fujiyama A."/>
            <person name="Inagaki F."/>
            <person name="Takami H."/>
        </authorList>
    </citation>
    <scope>NUCLEOTIDE SEQUENCE</scope>
    <source>
        <strain evidence="3">Expedition CK06-06</strain>
    </source>
</reference>
<keyword evidence="1" id="KW-0472">Membrane</keyword>
<organism evidence="3">
    <name type="scientific">marine sediment metagenome</name>
    <dbReference type="NCBI Taxonomy" id="412755"/>
    <lineage>
        <taxon>unclassified sequences</taxon>
        <taxon>metagenomes</taxon>
        <taxon>ecological metagenomes</taxon>
    </lineage>
</organism>
<evidence type="ECO:0000256" key="1">
    <source>
        <dbReference type="SAM" id="Phobius"/>
    </source>
</evidence>
<comment type="caution">
    <text evidence="3">The sequence shown here is derived from an EMBL/GenBank/DDBJ whole genome shotgun (WGS) entry which is preliminary data.</text>
</comment>
<dbReference type="InterPro" id="IPR019079">
    <property type="entry name" value="Capsule_synth_CapA"/>
</dbReference>
<keyword evidence="1" id="KW-0812">Transmembrane</keyword>
<keyword evidence="1" id="KW-1133">Transmembrane helix</keyword>
<evidence type="ECO:0000313" key="3">
    <source>
        <dbReference type="EMBL" id="GAG77989.1"/>
    </source>
</evidence>
<feature type="domain" description="Capsule synthesis protein CapA" evidence="2">
    <location>
        <begin position="95"/>
        <end position="301"/>
    </location>
</feature>